<feature type="transmembrane region" description="Helical" evidence="2">
    <location>
        <begin position="725"/>
        <end position="748"/>
    </location>
</feature>
<dbReference type="GO" id="GO:0016757">
    <property type="term" value="F:glycosyltransferase activity"/>
    <property type="evidence" value="ECO:0007669"/>
    <property type="project" value="UniProtKB-KW"/>
</dbReference>
<dbReference type="Pfam" id="PF13641">
    <property type="entry name" value="Glyco_tranf_2_3"/>
    <property type="match status" value="1"/>
</dbReference>
<name>A0ABW4Q0B2_9MICO</name>
<feature type="region of interest" description="Disordered" evidence="1">
    <location>
        <begin position="85"/>
        <end position="143"/>
    </location>
</feature>
<feature type="transmembrane region" description="Helical" evidence="2">
    <location>
        <begin position="825"/>
        <end position="848"/>
    </location>
</feature>
<accession>A0ABW4Q0B2</accession>
<dbReference type="SUPFAM" id="SSF53448">
    <property type="entry name" value="Nucleotide-diphospho-sugar transferases"/>
    <property type="match status" value="1"/>
</dbReference>
<dbReference type="Proteomes" id="UP001597280">
    <property type="component" value="Unassembled WGS sequence"/>
</dbReference>
<feature type="compositionally biased region" description="Low complexity" evidence="1">
    <location>
        <begin position="98"/>
        <end position="107"/>
    </location>
</feature>
<dbReference type="EMBL" id="JBHUFL010000003">
    <property type="protein sequence ID" value="MFD1836488.1"/>
    <property type="molecule type" value="Genomic_DNA"/>
</dbReference>
<dbReference type="InterPro" id="IPR029044">
    <property type="entry name" value="Nucleotide-diphossugar_trans"/>
</dbReference>
<protein>
    <submittedName>
        <fullName evidence="3">Glycosyltransferase</fullName>
        <ecNumber evidence="3">2.4.-.-</ecNumber>
    </submittedName>
</protein>
<evidence type="ECO:0000256" key="2">
    <source>
        <dbReference type="SAM" id="Phobius"/>
    </source>
</evidence>
<keyword evidence="2" id="KW-0812">Transmembrane</keyword>
<evidence type="ECO:0000256" key="1">
    <source>
        <dbReference type="SAM" id="MobiDB-lite"/>
    </source>
</evidence>
<reference evidence="4" key="1">
    <citation type="journal article" date="2019" name="Int. J. Syst. Evol. Microbiol.">
        <title>The Global Catalogue of Microorganisms (GCM) 10K type strain sequencing project: providing services to taxonomists for standard genome sequencing and annotation.</title>
        <authorList>
            <consortium name="The Broad Institute Genomics Platform"/>
            <consortium name="The Broad Institute Genome Sequencing Center for Infectious Disease"/>
            <person name="Wu L."/>
            <person name="Ma J."/>
        </authorList>
    </citation>
    <scope>NUCLEOTIDE SEQUENCE [LARGE SCALE GENOMIC DNA]</scope>
    <source>
        <strain evidence="4">JCM 11650</strain>
    </source>
</reference>
<feature type="transmembrane region" description="Helical" evidence="2">
    <location>
        <begin position="760"/>
        <end position="780"/>
    </location>
</feature>
<feature type="transmembrane region" description="Helical" evidence="2">
    <location>
        <begin position="341"/>
        <end position="360"/>
    </location>
</feature>
<feature type="transmembrane region" description="Helical" evidence="2">
    <location>
        <begin position="461"/>
        <end position="483"/>
    </location>
</feature>
<keyword evidence="2" id="KW-0472">Membrane</keyword>
<dbReference type="Gene3D" id="3.90.550.10">
    <property type="entry name" value="Spore Coat Polysaccharide Biosynthesis Protein SpsA, Chain A"/>
    <property type="match status" value="1"/>
</dbReference>
<feature type="transmembrane region" description="Helical" evidence="2">
    <location>
        <begin position="792"/>
        <end position="813"/>
    </location>
</feature>
<comment type="caution">
    <text evidence="3">The sequence shown here is derived from an EMBL/GenBank/DDBJ whole genome shotgun (WGS) entry which is preliminary data.</text>
</comment>
<keyword evidence="2" id="KW-1133">Transmembrane helix</keyword>
<organism evidence="3 4">
    <name type="scientific">Brachybacterium rhamnosum</name>
    <dbReference type="NCBI Taxonomy" id="173361"/>
    <lineage>
        <taxon>Bacteria</taxon>
        <taxon>Bacillati</taxon>
        <taxon>Actinomycetota</taxon>
        <taxon>Actinomycetes</taxon>
        <taxon>Micrococcales</taxon>
        <taxon>Dermabacteraceae</taxon>
        <taxon>Brachybacterium</taxon>
    </lineage>
</organism>
<gene>
    <name evidence="3" type="ORF">ACFSDA_15590</name>
</gene>
<dbReference type="EC" id="2.4.-.-" evidence="3"/>
<dbReference type="RefSeq" id="WP_343905995.1">
    <property type="nucleotide sequence ID" value="NZ_BAAAIS010000003.1"/>
</dbReference>
<feature type="transmembrane region" description="Helical" evidence="2">
    <location>
        <begin position="624"/>
        <end position="652"/>
    </location>
</feature>
<feature type="transmembrane region" description="Helical" evidence="2">
    <location>
        <begin position="538"/>
        <end position="559"/>
    </location>
</feature>
<feature type="transmembrane region" description="Helical" evidence="2">
    <location>
        <begin position="571"/>
        <end position="604"/>
    </location>
</feature>
<proteinExistence type="predicted"/>
<evidence type="ECO:0000313" key="3">
    <source>
        <dbReference type="EMBL" id="MFD1836488.1"/>
    </source>
</evidence>
<keyword evidence="4" id="KW-1185">Reference proteome</keyword>
<feature type="transmembrane region" description="Helical" evidence="2">
    <location>
        <begin position="664"/>
        <end position="683"/>
    </location>
</feature>
<keyword evidence="3" id="KW-0808">Transferase</keyword>
<evidence type="ECO:0000313" key="4">
    <source>
        <dbReference type="Proteomes" id="UP001597280"/>
    </source>
</evidence>
<sequence>MTSRRITAVVLLSGTSSVDSSRAAVQAVRDQTNPADLLVAVAPAALDPEVLTALEGAAGADHLLTTSAGVGRAGALREALDLLDTLTPASPDDDGDAAQDPATADATLPSEDQDADGRGASSAGRRAADVDVDELERRRTQEAEDLARVPERLRRRRRRGGRRAAAADRDDWLWIVEDGSLPSADALEQQLALLTRSPSTAVVGTKRVRHEDAPGEGRFARAATLVDVGLSLSRTGRIVTGVDPGEIDQGQSDWRHDVLAVALSGMLVRERTLRELGGLDPVLPAPWAEIDLCQRVWRAGERVVVQPAARTEVPAPSTPFLERLQEQRTGRILVQLKHRPLPAAVLLLVLLPLITLLRMAGDVAAVQPRRLPVELRAWASAMHRAPGVMRRGMRARHRARVPRGRLAPLYLPLGESLRRTAADVWNRLFADDDRTRRIRRTTWGIAGTRHGIDDADYGRHVVWTAVVALASVVLGLVSLRALFGRGELRGPGLLALPADWRATWEAAWSSWIPGGLGTRGPADPLIRLLGHLPVDGDLLVEAIVFASVPVAALAAWWAAGAITRAIGARLALTVAWALAPVLLTGLVAGAWPLLLVHALLPLLALAVGRAIGLPHKISQASVSAAAAAGLLLLVIGAVQPVLVLVAALGLALLAPAVRGRRWRLLWVLVPSLALHLPYLGVYADAPRTLLAVGGMPATGPGLPDVDAVRSALAPLAGLTGPTAAAFLPLLPLLPLVPVVLGALVAPFLAGPAGRAGRFSLLLAAAVLAAGQIARSVAVAVDGDRVVTAELLPLLSVLLLALSVGAAASFDALARRDATVSGPRRTLTTVLAAGVAAACLVTVVGWTVLLPGLLEVERTEAVEVPAAAADQGLTDARTRVLTLTQDEDGAVSAGLVVHGGESALQRAGVADARDVATVEAGEQLGADPGSTALRTWVAGLVSGEAGAADEAATSPAVSYVLVPGDPAAQADLVAALDSSPALEKVTVSATGGLWRVVEAPARAVVRSADDATPLASTVVDARGTVAAAPAERTVVLAERYDTGWTATLDGERLEPTLVDGWSQGFVLPAGAEGDLEVGRSTPWRPLWQVLLYAGTGLTALIAIPWRARTRSAEELHA</sequence>
<keyword evidence="3" id="KW-0328">Glycosyltransferase</keyword>